<reference evidence="3" key="1">
    <citation type="submission" date="2023-07" db="EMBL/GenBank/DDBJ databases">
        <title>Whole genome shotgun sequence of Streptomyces achromogenes subsp. rubradiris NBRC 14000.</title>
        <authorList>
            <person name="Komaki H."/>
            <person name="Tamura T."/>
        </authorList>
    </citation>
    <scope>NUCLEOTIDE SEQUENCE [LARGE SCALE GENOMIC DNA]</scope>
    <source>
        <strain evidence="3">NBRC 14000</strain>
    </source>
</reference>
<evidence type="ECO:0008006" key="4">
    <source>
        <dbReference type="Google" id="ProtNLM"/>
    </source>
</evidence>
<evidence type="ECO:0000313" key="2">
    <source>
        <dbReference type="EMBL" id="GHI53979.1"/>
    </source>
</evidence>
<protein>
    <recommendedName>
        <fullName evidence="4">HPt domain-containing protein</fullName>
    </recommendedName>
</protein>
<evidence type="ECO:0000256" key="1">
    <source>
        <dbReference type="SAM" id="MobiDB-lite"/>
    </source>
</evidence>
<name>A0ABQ3RDQ6_STRRR</name>
<keyword evidence="3" id="KW-1185">Reference proteome</keyword>
<dbReference type="Proteomes" id="UP000646738">
    <property type="component" value="Unassembled WGS sequence"/>
</dbReference>
<evidence type="ECO:0000313" key="3">
    <source>
        <dbReference type="Proteomes" id="UP000646738"/>
    </source>
</evidence>
<dbReference type="EMBL" id="BNEA01000015">
    <property type="protein sequence ID" value="GHI53979.1"/>
    <property type="molecule type" value="Genomic_DNA"/>
</dbReference>
<comment type="caution">
    <text evidence="2">The sequence shown here is derived from an EMBL/GenBank/DDBJ whole genome shotgun (WGS) entry which is preliminary data.</text>
</comment>
<dbReference type="RefSeq" id="WP_189999537.1">
    <property type="nucleotide sequence ID" value="NZ_BNCB01000030.1"/>
</dbReference>
<accession>A0ABQ3RDQ6</accession>
<sequence>MPNPNPHTIMLTNQVTLRMRQLSRALEQLPADQALKVIARILHPVDGAMGSFTQLVETGARIARDQAERGVLAPEVCLALGRAANELHSIGLDLAEHKDTLARAGAPAGTSAARPASPAPLVARRHR</sequence>
<proteinExistence type="predicted"/>
<feature type="region of interest" description="Disordered" evidence="1">
    <location>
        <begin position="103"/>
        <end position="127"/>
    </location>
</feature>
<organism evidence="2 3">
    <name type="scientific">Streptomyces rubradiris</name>
    <name type="common">Streptomyces achromogenes subsp. rubradiris</name>
    <dbReference type="NCBI Taxonomy" id="285531"/>
    <lineage>
        <taxon>Bacteria</taxon>
        <taxon>Bacillati</taxon>
        <taxon>Actinomycetota</taxon>
        <taxon>Actinomycetes</taxon>
        <taxon>Kitasatosporales</taxon>
        <taxon>Streptomycetaceae</taxon>
        <taxon>Streptomyces</taxon>
    </lineage>
</organism>
<gene>
    <name evidence="2" type="ORF">Srubr_38250</name>
</gene>